<keyword evidence="7 8" id="KW-0472">Membrane</keyword>
<dbReference type="SMART" id="SM00382">
    <property type="entry name" value="AAA"/>
    <property type="match status" value="2"/>
</dbReference>
<evidence type="ECO:0000256" key="2">
    <source>
        <dbReference type="ARBA" id="ARBA00022448"/>
    </source>
</evidence>
<dbReference type="PROSITE" id="PS50929">
    <property type="entry name" value="ABC_TM1F"/>
    <property type="match status" value="2"/>
</dbReference>
<evidence type="ECO:0000313" key="12">
    <source>
        <dbReference type="Proteomes" id="UP000801492"/>
    </source>
</evidence>
<dbReference type="Gene3D" id="3.40.50.300">
    <property type="entry name" value="P-loop containing nucleotide triphosphate hydrolases"/>
    <property type="match status" value="2"/>
</dbReference>
<dbReference type="AlphaFoldDB" id="A0A8K0CVF0"/>
<feature type="transmembrane region" description="Helical" evidence="8">
    <location>
        <begin position="562"/>
        <end position="584"/>
    </location>
</feature>
<dbReference type="CDD" id="cd03244">
    <property type="entry name" value="ABCC_MRP_domain2"/>
    <property type="match status" value="1"/>
</dbReference>
<feature type="transmembrane region" description="Helical" evidence="8">
    <location>
        <begin position="745"/>
        <end position="766"/>
    </location>
</feature>
<gene>
    <name evidence="11" type="ORF">ILUMI_11735</name>
</gene>
<sequence>MNNQLPTLHLTTFITFSVYIGKRIAALRLKTAGRTDERVRLMNEIINGIQVIKMYTWEKPFEKLVAFARRNEIKPIKSVSYLKGVMMSFIIFTTRVTLFLSILSYVLLDHDIDARKVFMMTAFYNVTRNTMTVSFPQGIASIAEVNVSVKRLKDFMLHGEIKLPAEEKNIKMQNGNVPTEEKNTKENNNEDNEVNSKYAVEIENGTAKWSETLSDNTLTNVDIKVKHGGLVAVIGPVGSGKTSLLHVILKELLLLNGKVNVSGKISYASQEPWLFGGSVQQNILFGHDMDKQRYKRVVQKCALERDFNLFPYADRTIVGERGISLSGGQRARINLARAVYKDADIYLLDDPLSAVDTHVGKQLFEDCIRGYLREKTVILITHQLQYLKDVDHIIILEDGLIKAQGNFNQLQESGLDFAKLLSSNAEGSDNNENRSVARSVSHDKKISVVSEPSLTDTDENAPKIYEEQKSSGSVSGAIYKTYYASAANCCLVGFMFMTFILTQVIASVGDYFITYWVNLEEDRHRLETSNYYHMFFEPAIQYVNHLKNRSMEFLDLSTETCIYIYTGIIVSTVIVTLCRSLLFYNMCMRASITLHDTMFGSIIHGTMKFFNVNSSGRILNRFSKDMGTIDELLPSTMLDSIQIALMLIGSVVVIAVVNYWLIIPTIIIAVILYFLRVIYITTSRSVKRLEGVSRSPVFGHLNATLQGLTTIRAFNAQKILEKEFDNHQDLHSSAWYLFLATSRAFAFYLDFSSVVYIAVVTLSFLILGNETFGGNVGLAITQAMGLTSVFQWGMRQSAEMENQMTSVERVLEYTAIEQEPPFESLPHLKPQKTWPEKGLITFANLFLKYFQDDPPVLKGLNFTINPIEKVGIVGRTGAGKSSLIAALFQLSPTEGSIIIDNIDTKSLGLHDLRSRISIIPQEPVLFSGTMRKNLDPFDEYTDEVLWRALEEVELKEVVDDLSLGLNSKISEGGTNLSVGQRQLVCLARAIVRNNKILVLDEATANVDPQTDALIQQTIRKKFADCTVLTIAHRLHTIMDSDKVLVMDAGCVVEYEHPHMLLQNSDGVLYGMVQQTGTAMAEVLTQVAKESYKKLKYKDENR</sequence>
<keyword evidence="2" id="KW-0813">Transport</keyword>
<feature type="domain" description="ABC transporter" evidence="9">
    <location>
        <begin position="200"/>
        <end position="423"/>
    </location>
</feature>
<reference evidence="11" key="1">
    <citation type="submission" date="2019-08" db="EMBL/GenBank/DDBJ databases">
        <title>The genome of the North American firefly Photinus pyralis.</title>
        <authorList>
            <consortium name="Photinus pyralis genome working group"/>
            <person name="Fallon T.R."/>
            <person name="Sander Lower S.E."/>
            <person name="Weng J.-K."/>
        </authorList>
    </citation>
    <scope>NUCLEOTIDE SEQUENCE</scope>
    <source>
        <strain evidence="11">TRF0915ILg1</strain>
        <tissue evidence="11">Whole body</tissue>
    </source>
</reference>
<dbReference type="FunFam" id="3.40.50.300:FF:000163">
    <property type="entry name" value="Multidrug resistance-associated protein member 4"/>
    <property type="match status" value="1"/>
</dbReference>
<dbReference type="PROSITE" id="PS50893">
    <property type="entry name" value="ABC_TRANSPORTER_2"/>
    <property type="match status" value="2"/>
</dbReference>
<feature type="transmembrane region" description="Helical" evidence="8">
    <location>
        <begin position="659"/>
        <end position="679"/>
    </location>
</feature>
<dbReference type="GO" id="GO:0016887">
    <property type="term" value="F:ATP hydrolysis activity"/>
    <property type="evidence" value="ECO:0007669"/>
    <property type="project" value="InterPro"/>
</dbReference>
<feature type="transmembrane region" description="Helical" evidence="8">
    <location>
        <begin position="632"/>
        <end position="653"/>
    </location>
</feature>
<dbReference type="Gene3D" id="1.20.1560.10">
    <property type="entry name" value="ABC transporter type 1, transmembrane domain"/>
    <property type="match status" value="2"/>
</dbReference>
<evidence type="ECO:0000256" key="3">
    <source>
        <dbReference type="ARBA" id="ARBA00022692"/>
    </source>
</evidence>
<organism evidence="11 12">
    <name type="scientific">Ignelater luminosus</name>
    <name type="common">Cucubano</name>
    <name type="synonym">Pyrophorus luminosus</name>
    <dbReference type="NCBI Taxonomy" id="2038154"/>
    <lineage>
        <taxon>Eukaryota</taxon>
        <taxon>Metazoa</taxon>
        <taxon>Ecdysozoa</taxon>
        <taxon>Arthropoda</taxon>
        <taxon>Hexapoda</taxon>
        <taxon>Insecta</taxon>
        <taxon>Pterygota</taxon>
        <taxon>Neoptera</taxon>
        <taxon>Endopterygota</taxon>
        <taxon>Coleoptera</taxon>
        <taxon>Polyphaga</taxon>
        <taxon>Elateriformia</taxon>
        <taxon>Elateroidea</taxon>
        <taxon>Elateridae</taxon>
        <taxon>Agrypninae</taxon>
        <taxon>Pyrophorini</taxon>
        <taxon>Ignelater</taxon>
    </lineage>
</organism>
<dbReference type="PROSITE" id="PS00211">
    <property type="entry name" value="ABC_TRANSPORTER_1"/>
    <property type="match status" value="2"/>
</dbReference>
<dbReference type="InterPro" id="IPR027417">
    <property type="entry name" value="P-loop_NTPase"/>
</dbReference>
<dbReference type="Pfam" id="PF00664">
    <property type="entry name" value="ABC_membrane"/>
    <property type="match status" value="2"/>
</dbReference>
<dbReference type="FunFam" id="3.40.50.300:FF:000482">
    <property type="entry name" value="Multidrug resistance-associated protein member 4"/>
    <property type="match status" value="1"/>
</dbReference>
<dbReference type="SUPFAM" id="SSF52540">
    <property type="entry name" value="P-loop containing nucleoside triphosphate hydrolases"/>
    <property type="match status" value="2"/>
</dbReference>
<evidence type="ECO:0000256" key="1">
    <source>
        <dbReference type="ARBA" id="ARBA00004141"/>
    </source>
</evidence>
<dbReference type="InterPro" id="IPR003439">
    <property type="entry name" value="ABC_transporter-like_ATP-bd"/>
</dbReference>
<evidence type="ECO:0000259" key="9">
    <source>
        <dbReference type="PROSITE" id="PS50893"/>
    </source>
</evidence>
<feature type="domain" description="ABC transmembrane type-1" evidence="10">
    <location>
        <begin position="13"/>
        <end position="119"/>
    </location>
</feature>
<keyword evidence="4" id="KW-0547">Nucleotide-binding</keyword>
<dbReference type="Pfam" id="PF00005">
    <property type="entry name" value="ABC_tran"/>
    <property type="match status" value="2"/>
</dbReference>
<evidence type="ECO:0000256" key="8">
    <source>
        <dbReference type="SAM" id="Phobius"/>
    </source>
</evidence>
<keyword evidence="3 8" id="KW-0812">Transmembrane</keyword>
<keyword evidence="12" id="KW-1185">Reference proteome</keyword>
<protein>
    <recommendedName>
        <fullName evidence="13">Multidrug resistance-associated protein lethal(2)03659</fullName>
    </recommendedName>
</protein>
<dbReference type="InterPro" id="IPR003593">
    <property type="entry name" value="AAA+_ATPase"/>
</dbReference>
<keyword evidence="6 8" id="KW-1133">Transmembrane helix</keyword>
<dbReference type="PANTHER" id="PTHR24223">
    <property type="entry name" value="ATP-BINDING CASSETTE SUB-FAMILY C"/>
    <property type="match status" value="1"/>
</dbReference>
<evidence type="ECO:0000259" key="10">
    <source>
        <dbReference type="PROSITE" id="PS50929"/>
    </source>
</evidence>
<comment type="caution">
    <text evidence="11">The sequence shown here is derived from an EMBL/GenBank/DDBJ whole genome shotgun (WGS) entry which is preliminary data.</text>
</comment>
<evidence type="ECO:0000256" key="4">
    <source>
        <dbReference type="ARBA" id="ARBA00022741"/>
    </source>
</evidence>
<keyword evidence="5" id="KW-0067">ATP-binding</keyword>
<dbReference type="InterPro" id="IPR017871">
    <property type="entry name" value="ABC_transporter-like_CS"/>
</dbReference>
<evidence type="ECO:0000313" key="11">
    <source>
        <dbReference type="EMBL" id="KAF2894428.1"/>
    </source>
</evidence>
<evidence type="ECO:0000256" key="7">
    <source>
        <dbReference type="ARBA" id="ARBA00023136"/>
    </source>
</evidence>
<dbReference type="EMBL" id="VTPC01006980">
    <property type="protein sequence ID" value="KAF2894428.1"/>
    <property type="molecule type" value="Genomic_DNA"/>
</dbReference>
<name>A0A8K0CVF0_IGNLU</name>
<dbReference type="CDD" id="cd03250">
    <property type="entry name" value="ABCC_MRP_domain1"/>
    <property type="match status" value="1"/>
</dbReference>
<feature type="transmembrane region" description="Helical" evidence="8">
    <location>
        <begin position="482"/>
        <end position="506"/>
    </location>
</feature>
<dbReference type="InterPro" id="IPR036640">
    <property type="entry name" value="ABC1_TM_sf"/>
</dbReference>
<dbReference type="InterPro" id="IPR011527">
    <property type="entry name" value="ABC1_TM_dom"/>
</dbReference>
<feature type="domain" description="ABC transporter" evidence="9">
    <location>
        <begin position="840"/>
        <end position="1073"/>
    </location>
</feature>
<dbReference type="GO" id="GO:0140359">
    <property type="term" value="F:ABC-type transporter activity"/>
    <property type="evidence" value="ECO:0007669"/>
    <property type="project" value="InterPro"/>
</dbReference>
<dbReference type="SUPFAM" id="SSF90123">
    <property type="entry name" value="ABC transporter transmembrane region"/>
    <property type="match status" value="2"/>
</dbReference>
<feature type="transmembrane region" description="Helical" evidence="8">
    <location>
        <begin position="85"/>
        <end position="108"/>
    </location>
</feature>
<comment type="subcellular location">
    <subcellularLocation>
        <location evidence="1">Membrane</location>
        <topology evidence="1">Multi-pass membrane protein</topology>
    </subcellularLocation>
</comment>
<proteinExistence type="predicted"/>
<evidence type="ECO:0000256" key="6">
    <source>
        <dbReference type="ARBA" id="ARBA00022989"/>
    </source>
</evidence>
<dbReference type="PANTHER" id="PTHR24223:SF448">
    <property type="entry name" value="FI20146P1-RELATED"/>
    <property type="match status" value="1"/>
</dbReference>
<dbReference type="GO" id="GO:0005524">
    <property type="term" value="F:ATP binding"/>
    <property type="evidence" value="ECO:0007669"/>
    <property type="project" value="UniProtKB-KW"/>
</dbReference>
<accession>A0A8K0CVF0</accession>
<dbReference type="FunFam" id="1.20.1560.10:FF:000014">
    <property type="entry name" value="Multidrug resistance-associated protein member 4"/>
    <property type="match status" value="1"/>
</dbReference>
<feature type="domain" description="ABC transmembrane type-1" evidence="10">
    <location>
        <begin position="500"/>
        <end position="802"/>
    </location>
</feature>
<dbReference type="GO" id="GO:0016020">
    <property type="term" value="C:membrane"/>
    <property type="evidence" value="ECO:0007669"/>
    <property type="project" value="UniProtKB-SubCell"/>
</dbReference>
<evidence type="ECO:0000256" key="5">
    <source>
        <dbReference type="ARBA" id="ARBA00022840"/>
    </source>
</evidence>
<dbReference type="InterPro" id="IPR050173">
    <property type="entry name" value="ABC_transporter_C-like"/>
</dbReference>
<evidence type="ECO:0008006" key="13">
    <source>
        <dbReference type="Google" id="ProtNLM"/>
    </source>
</evidence>
<dbReference type="OrthoDB" id="6500128at2759"/>
<dbReference type="Proteomes" id="UP000801492">
    <property type="component" value="Unassembled WGS sequence"/>
</dbReference>